<dbReference type="AlphaFoldDB" id="A0A9D1RTL2"/>
<dbReference type="Proteomes" id="UP000824192">
    <property type="component" value="Unassembled WGS sequence"/>
</dbReference>
<proteinExistence type="predicted"/>
<dbReference type="Pfam" id="PF01106">
    <property type="entry name" value="NifU"/>
    <property type="match status" value="1"/>
</dbReference>
<dbReference type="GO" id="GO:0016226">
    <property type="term" value="P:iron-sulfur cluster assembly"/>
    <property type="evidence" value="ECO:0007669"/>
    <property type="project" value="InterPro"/>
</dbReference>
<feature type="domain" description="NIF system FeS cluster assembly NifU C-terminal" evidence="2">
    <location>
        <begin position="5"/>
        <end position="69"/>
    </location>
</feature>
<dbReference type="Gene3D" id="3.30.300.130">
    <property type="entry name" value="Fe-S cluster assembly (FSCA)"/>
    <property type="match status" value="1"/>
</dbReference>
<dbReference type="GO" id="GO:0051536">
    <property type="term" value="F:iron-sulfur cluster binding"/>
    <property type="evidence" value="ECO:0007669"/>
    <property type="project" value="InterPro"/>
</dbReference>
<reference evidence="3" key="1">
    <citation type="journal article" date="2021" name="PeerJ">
        <title>Extensive microbial diversity within the chicken gut microbiome revealed by metagenomics and culture.</title>
        <authorList>
            <person name="Gilroy R."/>
            <person name="Ravi A."/>
            <person name="Getino M."/>
            <person name="Pursley I."/>
            <person name="Horton D.L."/>
            <person name="Alikhan N.F."/>
            <person name="Baker D."/>
            <person name="Gharbi K."/>
            <person name="Hall N."/>
            <person name="Watson M."/>
            <person name="Adriaenssens E.M."/>
            <person name="Foster-Nyarko E."/>
            <person name="Jarju S."/>
            <person name="Secka A."/>
            <person name="Antonio M."/>
            <person name="Oren A."/>
            <person name="Chaudhuri R.R."/>
            <person name="La Ragione R."/>
            <person name="Hildebrand F."/>
            <person name="Pallen M.J."/>
        </authorList>
    </citation>
    <scope>NUCLEOTIDE SEQUENCE</scope>
    <source>
        <strain evidence="3">ChiGjej6B6-1540</strain>
    </source>
</reference>
<evidence type="ECO:0000256" key="1">
    <source>
        <dbReference type="ARBA" id="ARBA00049958"/>
    </source>
</evidence>
<dbReference type="SUPFAM" id="SSF117916">
    <property type="entry name" value="Fe-S cluster assembly (FSCA) domain-like"/>
    <property type="match status" value="1"/>
</dbReference>
<organism evidence="3 4">
    <name type="scientific">Candidatus Flavonifractor merdipullorum</name>
    <dbReference type="NCBI Taxonomy" id="2838590"/>
    <lineage>
        <taxon>Bacteria</taxon>
        <taxon>Bacillati</taxon>
        <taxon>Bacillota</taxon>
        <taxon>Clostridia</taxon>
        <taxon>Eubacteriales</taxon>
        <taxon>Oscillospiraceae</taxon>
        <taxon>Flavonifractor</taxon>
    </lineage>
</organism>
<name>A0A9D1RTL2_9FIRM</name>
<comment type="caution">
    <text evidence="3">The sequence shown here is derived from an EMBL/GenBank/DDBJ whole genome shotgun (WGS) entry which is preliminary data.</text>
</comment>
<evidence type="ECO:0000313" key="3">
    <source>
        <dbReference type="EMBL" id="HIW93320.1"/>
    </source>
</evidence>
<dbReference type="InterPro" id="IPR001075">
    <property type="entry name" value="NIF_FeS_clus_asmbl_NifU_C"/>
</dbReference>
<accession>A0A9D1RTL2</accession>
<comment type="function">
    <text evidence="1">May be involved in the formation or repair of [Fe-S] clusters present in iron-sulfur proteins.</text>
</comment>
<evidence type="ECO:0000313" key="4">
    <source>
        <dbReference type="Proteomes" id="UP000824192"/>
    </source>
</evidence>
<dbReference type="PANTHER" id="PTHR11178">
    <property type="entry name" value="IRON-SULFUR CLUSTER SCAFFOLD PROTEIN NFU-RELATED"/>
    <property type="match status" value="1"/>
</dbReference>
<dbReference type="GO" id="GO:0005506">
    <property type="term" value="F:iron ion binding"/>
    <property type="evidence" value="ECO:0007669"/>
    <property type="project" value="InterPro"/>
</dbReference>
<sequence length="93" mass="10419">MYPEIEAVLDEHVRPLLRAHGGEMEVLEVENGIVRFKMKGQCAGCPAADLTTEELIQSTLVEHLPYIKQAVLVHEVSPDLLEQARAILRNHHA</sequence>
<dbReference type="EMBL" id="DXGA01000046">
    <property type="protein sequence ID" value="HIW93320.1"/>
    <property type="molecule type" value="Genomic_DNA"/>
</dbReference>
<protein>
    <submittedName>
        <fullName evidence="3">NifU family protein</fullName>
    </submittedName>
</protein>
<reference evidence="3" key="2">
    <citation type="submission" date="2021-04" db="EMBL/GenBank/DDBJ databases">
        <authorList>
            <person name="Gilroy R."/>
        </authorList>
    </citation>
    <scope>NUCLEOTIDE SEQUENCE</scope>
    <source>
        <strain evidence="3">ChiGjej6B6-1540</strain>
    </source>
</reference>
<gene>
    <name evidence="3" type="ORF">H9868_02135</name>
</gene>
<dbReference type="InterPro" id="IPR034904">
    <property type="entry name" value="FSCA_dom_sf"/>
</dbReference>
<evidence type="ECO:0000259" key="2">
    <source>
        <dbReference type="Pfam" id="PF01106"/>
    </source>
</evidence>